<name>A0A0C9X745_9AGAR</name>
<organism evidence="1 2">
    <name type="scientific">Laccaria amethystina LaAM-08-1</name>
    <dbReference type="NCBI Taxonomy" id="1095629"/>
    <lineage>
        <taxon>Eukaryota</taxon>
        <taxon>Fungi</taxon>
        <taxon>Dikarya</taxon>
        <taxon>Basidiomycota</taxon>
        <taxon>Agaricomycotina</taxon>
        <taxon>Agaricomycetes</taxon>
        <taxon>Agaricomycetidae</taxon>
        <taxon>Agaricales</taxon>
        <taxon>Agaricineae</taxon>
        <taxon>Hydnangiaceae</taxon>
        <taxon>Laccaria</taxon>
    </lineage>
</organism>
<evidence type="ECO:0000313" key="2">
    <source>
        <dbReference type="Proteomes" id="UP000054477"/>
    </source>
</evidence>
<reference evidence="2" key="2">
    <citation type="submission" date="2015-01" db="EMBL/GenBank/DDBJ databases">
        <title>Evolutionary Origins and Diversification of the Mycorrhizal Mutualists.</title>
        <authorList>
            <consortium name="DOE Joint Genome Institute"/>
            <consortium name="Mycorrhizal Genomics Consortium"/>
            <person name="Kohler A."/>
            <person name="Kuo A."/>
            <person name="Nagy L.G."/>
            <person name="Floudas D."/>
            <person name="Copeland A."/>
            <person name="Barry K.W."/>
            <person name="Cichocki N."/>
            <person name="Veneault-Fourrey C."/>
            <person name="LaButti K."/>
            <person name="Lindquist E.A."/>
            <person name="Lipzen A."/>
            <person name="Lundell T."/>
            <person name="Morin E."/>
            <person name="Murat C."/>
            <person name="Riley R."/>
            <person name="Ohm R."/>
            <person name="Sun H."/>
            <person name="Tunlid A."/>
            <person name="Henrissat B."/>
            <person name="Grigoriev I.V."/>
            <person name="Hibbett D.S."/>
            <person name="Martin F."/>
        </authorList>
    </citation>
    <scope>NUCLEOTIDE SEQUENCE [LARGE SCALE GENOMIC DNA]</scope>
    <source>
        <strain evidence="2">LaAM-08-1</strain>
    </source>
</reference>
<protein>
    <submittedName>
        <fullName evidence="1">Uncharacterized protein</fullName>
    </submittedName>
</protein>
<dbReference type="AlphaFoldDB" id="A0A0C9X745"/>
<accession>A0A0C9X745</accession>
<dbReference type="Proteomes" id="UP000054477">
    <property type="component" value="Unassembled WGS sequence"/>
</dbReference>
<sequence length="72" mass="8214">MRAAIALGRLKKAYTDSLLLLTVSQQIKRTRVCALIFSPLILQLNGRSSIKRRIRPIIIYLVDASLEDSKFR</sequence>
<dbReference type="EMBL" id="KN838700">
    <property type="protein sequence ID" value="KIJ97178.1"/>
    <property type="molecule type" value="Genomic_DNA"/>
</dbReference>
<evidence type="ECO:0000313" key="1">
    <source>
        <dbReference type="EMBL" id="KIJ97178.1"/>
    </source>
</evidence>
<proteinExistence type="predicted"/>
<reference evidence="1 2" key="1">
    <citation type="submission" date="2014-04" db="EMBL/GenBank/DDBJ databases">
        <authorList>
            <consortium name="DOE Joint Genome Institute"/>
            <person name="Kuo A."/>
            <person name="Kohler A."/>
            <person name="Nagy L.G."/>
            <person name="Floudas D."/>
            <person name="Copeland A."/>
            <person name="Barry K.W."/>
            <person name="Cichocki N."/>
            <person name="Veneault-Fourrey C."/>
            <person name="LaButti K."/>
            <person name="Lindquist E.A."/>
            <person name="Lipzen A."/>
            <person name="Lundell T."/>
            <person name="Morin E."/>
            <person name="Murat C."/>
            <person name="Sun H."/>
            <person name="Tunlid A."/>
            <person name="Henrissat B."/>
            <person name="Grigoriev I.V."/>
            <person name="Hibbett D.S."/>
            <person name="Martin F."/>
            <person name="Nordberg H.P."/>
            <person name="Cantor M.N."/>
            <person name="Hua S.X."/>
        </authorList>
    </citation>
    <scope>NUCLEOTIDE SEQUENCE [LARGE SCALE GENOMIC DNA]</scope>
    <source>
        <strain evidence="1 2">LaAM-08-1</strain>
    </source>
</reference>
<gene>
    <name evidence="1" type="ORF">K443DRAFT_258305</name>
</gene>
<dbReference type="HOGENOM" id="CLU_2722603_0_0_1"/>
<keyword evidence="2" id="KW-1185">Reference proteome</keyword>